<organism evidence="2">
    <name type="scientific">Taenioma perpusillum</name>
    <dbReference type="NCBI Taxonomy" id="210852"/>
    <lineage>
        <taxon>Eukaryota</taxon>
        <taxon>Rhodophyta</taxon>
        <taxon>Florideophyceae</taxon>
        <taxon>Rhodymeniophycidae</taxon>
        <taxon>Ceramiales</taxon>
        <taxon>Delesseriaceae</taxon>
        <taxon>Taenioma</taxon>
    </lineage>
</organism>
<keyword evidence="1" id="KW-0472">Membrane</keyword>
<keyword evidence="2" id="KW-0150">Chloroplast</keyword>
<accession>A0A1Z1MRD8</accession>
<dbReference type="GeneID" id="33361674"/>
<dbReference type="EMBL" id="MF101452">
    <property type="protein sequence ID" value="ARW68439.1"/>
    <property type="molecule type" value="Genomic_DNA"/>
</dbReference>
<protein>
    <submittedName>
        <fullName evidence="2">Uncharacterized protein</fullName>
    </submittedName>
</protein>
<dbReference type="RefSeq" id="YP_009399042.1">
    <property type="nucleotide sequence ID" value="NC_035295.1"/>
</dbReference>
<keyword evidence="2" id="KW-0934">Plastid</keyword>
<gene>
    <name evidence="2" type="primary">orf38</name>
</gene>
<evidence type="ECO:0000313" key="2">
    <source>
        <dbReference type="EMBL" id="ARW68439.1"/>
    </source>
</evidence>
<sequence length="38" mass="4916">MIKSSLIYYNNIDYIIKYISYILKYYCIYYIFINYFYI</sequence>
<geneLocation type="chloroplast" evidence="2"/>
<proteinExistence type="predicted"/>
<keyword evidence="1" id="KW-0812">Transmembrane</keyword>
<reference evidence="2" key="1">
    <citation type="journal article" date="2017" name="J. Phycol.">
        <title>Analysis of chloroplast genomes and a supermatrix inform reclassification of the Rhodomelaceae (Rhodophyta).</title>
        <authorList>
            <person name="Diaz-Tapia P."/>
            <person name="Maggs C.A."/>
            <person name="West J.A."/>
            <person name="Verbruggen H."/>
        </authorList>
    </citation>
    <scope>NUCLEOTIDE SEQUENCE</scope>
    <source>
        <strain evidence="2">PD1676</strain>
    </source>
</reference>
<feature type="transmembrane region" description="Helical" evidence="1">
    <location>
        <begin position="21"/>
        <end position="37"/>
    </location>
</feature>
<name>A0A1Z1MRD8_9FLOR</name>
<keyword evidence="1" id="KW-1133">Transmembrane helix</keyword>
<dbReference type="AlphaFoldDB" id="A0A1Z1MRD8"/>
<evidence type="ECO:0000256" key="1">
    <source>
        <dbReference type="SAM" id="Phobius"/>
    </source>
</evidence>